<keyword evidence="2" id="KW-0812">Transmembrane</keyword>
<proteinExistence type="predicted"/>
<dbReference type="AlphaFoldDB" id="A0A4Z2I798"/>
<keyword evidence="4" id="KW-1185">Reference proteome</keyword>
<name>A0A4Z2I798_9TELE</name>
<evidence type="ECO:0000256" key="2">
    <source>
        <dbReference type="SAM" id="Phobius"/>
    </source>
</evidence>
<dbReference type="EMBL" id="SRLO01000120">
    <property type="protein sequence ID" value="TNN73926.1"/>
    <property type="molecule type" value="Genomic_DNA"/>
</dbReference>
<dbReference type="Proteomes" id="UP000314294">
    <property type="component" value="Unassembled WGS sequence"/>
</dbReference>
<organism evidence="3 4">
    <name type="scientific">Liparis tanakae</name>
    <name type="common">Tanaka's snailfish</name>
    <dbReference type="NCBI Taxonomy" id="230148"/>
    <lineage>
        <taxon>Eukaryota</taxon>
        <taxon>Metazoa</taxon>
        <taxon>Chordata</taxon>
        <taxon>Craniata</taxon>
        <taxon>Vertebrata</taxon>
        <taxon>Euteleostomi</taxon>
        <taxon>Actinopterygii</taxon>
        <taxon>Neopterygii</taxon>
        <taxon>Teleostei</taxon>
        <taxon>Neoteleostei</taxon>
        <taxon>Acanthomorphata</taxon>
        <taxon>Eupercaria</taxon>
        <taxon>Perciformes</taxon>
        <taxon>Cottioidei</taxon>
        <taxon>Cottales</taxon>
        <taxon>Liparidae</taxon>
        <taxon>Liparis</taxon>
    </lineage>
</organism>
<evidence type="ECO:0000313" key="3">
    <source>
        <dbReference type="EMBL" id="TNN73926.1"/>
    </source>
</evidence>
<feature type="region of interest" description="Disordered" evidence="1">
    <location>
        <begin position="1"/>
        <end position="66"/>
    </location>
</feature>
<feature type="transmembrane region" description="Helical" evidence="2">
    <location>
        <begin position="74"/>
        <end position="91"/>
    </location>
</feature>
<keyword evidence="2" id="KW-1133">Transmembrane helix</keyword>
<comment type="caution">
    <text evidence="3">The sequence shown here is derived from an EMBL/GenBank/DDBJ whole genome shotgun (WGS) entry which is preliminary data.</text>
</comment>
<gene>
    <name evidence="3" type="ORF">EYF80_015943</name>
</gene>
<accession>A0A4Z2I798</accession>
<protein>
    <submittedName>
        <fullName evidence="3">Uncharacterized protein</fullName>
    </submittedName>
</protein>
<reference evidence="3 4" key="1">
    <citation type="submission" date="2019-03" db="EMBL/GenBank/DDBJ databases">
        <title>First draft genome of Liparis tanakae, snailfish: a comprehensive survey of snailfish specific genes.</title>
        <authorList>
            <person name="Kim W."/>
            <person name="Song I."/>
            <person name="Jeong J.-H."/>
            <person name="Kim D."/>
            <person name="Kim S."/>
            <person name="Ryu S."/>
            <person name="Song J.Y."/>
            <person name="Lee S.K."/>
        </authorList>
    </citation>
    <scope>NUCLEOTIDE SEQUENCE [LARGE SCALE GENOMIC DNA]</scope>
    <source>
        <tissue evidence="3">Muscle</tissue>
    </source>
</reference>
<keyword evidence="2" id="KW-0472">Membrane</keyword>
<feature type="compositionally biased region" description="Basic and acidic residues" evidence="1">
    <location>
        <begin position="1"/>
        <end position="10"/>
    </location>
</feature>
<evidence type="ECO:0000313" key="4">
    <source>
        <dbReference type="Proteomes" id="UP000314294"/>
    </source>
</evidence>
<evidence type="ECO:0000256" key="1">
    <source>
        <dbReference type="SAM" id="MobiDB-lite"/>
    </source>
</evidence>
<sequence>MPMQRSEKAKWHMRKRGTVSLERLPDDGNTGGKKKDNINNQKYCSVPQQREDGDDPDEDPQGDGRHDVLTGVKLIWGLISISVSLAAAVFIPTDSNAIRTIAIIAAVRSPKSRSSPECNYSGAP</sequence>
<feature type="compositionally biased region" description="Acidic residues" evidence="1">
    <location>
        <begin position="52"/>
        <end position="61"/>
    </location>
</feature>